<reference evidence="2" key="1">
    <citation type="submission" date="2023-10" db="EMBL/GenBank/DDBJ databases">
        <title>Genome assembly of Pristionchus species.</title>
        <authorList>
            <person name="Yoshida K."/>
            <person name="Sommer R.J."/>
        </authorList>
    </citation>
    <scope>NUCLEOTIDE SEQUENCE</scope>
    <source>
        <strain evidence="2">RS5133</strain>
    </source>
</reference>
<dbReference type="EMBL" id="BTSY01000002">
    <property type="protein sequence ID" value="GMT14268.1"/>
    <property type="molecule type" value="Genomic_DNA"/>
</dbReference>
<dbReference type="Proteomes" id="UP001432322">
    <property type="component" value="Unassembled WGS sequence"/>
</dbReference>
<feature type="region of interest" description="Disordered" evidence="1">
    <location>
        <begin position="61"/>
        <end position="139"/>
    </location>
</feature>
<feature type="compositionally biased region" description="Low complexity" evidence="1">
    <location>
        <begin position="109"/>
        <end position="122"/>
    </location>
</feature>
<evidence type="ECO:0000313" key="3">
    <source>
        <dbReference type="Proteomes" id="UP001432322"/>
    </source>
</evidence>
<organism evidence="2 3">
    <name type="scientific">Pristionchus fissidentatus</name>
    <dbReference type="NCBI Taxonomy" id="1538716"/>
    <lineage>
        <taxon>Eukaryota</taxon>
        <taxon>Metazoa</taxon>
        <taxon>Ecdysozoa</taxon>
        <taxon>Nematoda</taxon>
        <taxon>Chromadorea</taxon>
        <taxon>Rhabditida</taxon>
        <taxon>Rhabditina</taxon>
        <taxon>Diplogasteromorpha</taxon>
        <taxon>Diplogasteroidea</taxon>
        <taxon>Neodiplogasteridae</taxon>
        <taxon>Pristionchus</taxon>
    </lineage>
</organism>
<name>A0AAV5V556_9BILA</name>
<keyword evidence="3" id="KW-1185">Reference proteome</keyword>
<protein>
    <submittedName>
        <fullName evidence="2">Uncharacterized protein</fullName>
    </submittedName>
</protein>
<accession>A0AAV5V556</accession>
<dbReference type="AlphaFoldDB" id="A0AAV5V556"/>
<feature type="compositionally biased region" description="Basic residues" evidence="1">
    <location>
        <begin position="75"/>
        <end position="86"/>
    </location>
</feature>
<evidence type="ECO:0000256" key="1">
    <source>
        <dbReference type="SAM" id="MobiDB-lite"/>
    </source>
</evidence>
<comment type="caution">
    <text evidence="2">The sequence shown here is derived from an EMBL/GenBank/DDBJ whole genome shotgun (WGS) entry which is preliminary data.</text>
</comment>
<sequence>MRRRTNVITRHVLGIEARGEDAEQRPRRLGGFQDGKSTLSCISMKERMESSTARKRRYLLGSQGRYRRLQELSGRRRTPHRGRRTSRSPSHQDTHSTRRSLSLDRVPVSTSSSMNSEGSASSPTSSHRHIQAPSPLSRVCTRNPQEHRRLRLHQLLVSSSLQAETQVR</sequence>
<gene>
    <name evidence="2" type="ORF">PFISCL1PPCAC_5565</name>
</gene>
<evidence type="ECO:0000313" key="2">
    <source>
        <dbReference type="EMBL" id="GMT14268.1"/>
    </source>
</evidence>
<proteinExistence type="predicted"/>